<dbReference type="Pfam" id="PF09079">
    <property type="entry name" value="WHD_Cdc6"/>
    <property type="match status" value="1"/>
</dbReference>
<keyword evidence="2 5" id="KW-0235">DNA replication</keyword>
<dbReference type="InterPro" id="IPR014277">
    <property type="entry name" value="Orc1/Cdc6_arc"/>
</dbReference>
<dbReference type="InterPro" id="IPR049945">
    <property type="entry name" value="AAA_22"/>
</dbReference>
<dbReference type="Proteomes" id="UP000282322">
    <property type="component" value="Unassembled WGS sequence"/>
</dbReference>
<evidence type="ECO:0000256" key="5">
    <source>
        <dbReference type="HAMAP-Rule" id="MF_01407"/>
    </source>
</evidence>
<dbReference type="InterPro" id="IPR036390">
    <property type="entry name" value="WH_DNA-bd_sf"/>
</dbReference>
<comment type="similarity">
    <text evidence="1 5">Belongs to the CDC6/cdc18 family.</text>
</comment>
<evidence type="ECO:0000259" key="7">
    <source>
        <dbReference type="SMART" id="SM01074"/>
    </source>
</evidence>
<feature type="binding site" evidence="5">
    <location>
        <position position="213"/>
    </location>
    <ligand>
        <name>ATP</name>
        <dbReference type="ChEBI" id="CHEBI:30616"/>
    </ligand>
</feature>
<dbReference type="InterPro" id="IPR003593">
    <property type="entry name" value="AAA+_ATPase"/>
</dbReference>
<protein>
    <recommendedName>
        <fullName evidence="5">ORC1-type DNA replication protein</fullName>
    </recommendedName>
</protein>
<keyword evidence="4 5" id="KW-0067">ATP-binding</keyword>
<accession>A0A3P3R836</accession>
<evidence type="ECO:0000256" key="4">
    <source>
        <dbReference type="ARBA" id="ARBA00022840"/>
    </source>
</evidence>
<dbReference type="Gene3D" id="1.10.8.60">
    <property type="match status" value="1"/>
</dbReference>
<evidence type="ECO:0000313" key="8">
    <source>
        <dbReference type="EMBL" id="RRJ28703.1"/>
    </source>
</evidence>
<keyword evidence="9" id="KW-1185">Reference proteome</keyword>
<evidence type="ECO:0000259" key="6">
    <source>
        <dbReference type="SMART" id="SM00382"/>
    </source>
</evidence>
<dbReference type="SMART" id="SM01074">
    <property type="entry name" value="Cdc6_C"/>
    <property type="match status" value="1"/>
</dbReference>
<dbReference type="InterPro" id="IPR015163">
    <property type="entry name" value="Cdc6_C"/>
</dbReference>
<dbReference type="InterPro" id="IPR055237">
    <property type="entry name" value="Cdc6_lid"/>
</dbReference>
<dbReference type="SUPFAM" id="SSF52540">
    <property type="entry name" value="P-loop containing nucleoside triphosphate hydrolases"/>
    <property type="match status" value="1"/>
</dbReference>
<dbReference type="FunFam" id="1.10.8.60:FF:000073">
    <property type="entry name" value="ORC1-type DNA replication protein"/>
    <property type="match status" value="1"/>
</dbReference>
<dbReference type="PANTHER" id="PTHR10763:SF22">
    <property type="entry name" value="ORC1-TYPE DNA REPLICATION PROTEIN"/>
    <property type="match status" value="1"/>
</dbReference>
<feature type="domain" description="AAA+ ATPase" evidence="6">
    <location>
        <begin position="50"/>
        <end position="209"/>
    </location>
</feature>
<dbReference type="NCBIfam" id="TIGR02928">
    <property type="entry name" value="orc1/cdc6 family replication initiation protein"/>
    <property type="match status" value="1"/>
</dbReference>
<evidence type="ECO:0000256" key="3">
    <source>
        <dbReference type="ARBA" id="ARBA00022741"/>
    </source>
</evidence>
<evidence type="ECO:0000313" key="9">
    <source>
        <dbReference type="Proteomes" id="UP000282322"/>
    </source>
</evidence>
<dbReference type="GO" id="GO:0016887">
    <property type="term" value="F:ATP hydrolysis activity"/>
    <property type="evidence" value="ECO:0007669"/>
    <property type="project" value="InterPro"/>
</dbReference>
<dbReference type="AlphaFoldDB" id="A0A3P3R836"/>
<evidence type="ECO:0000256" key="1">
    <source>
        <dbReference type="ARBA" id="ARBA00006184"/>
    </source>
</evidence>
<dbReference type="InterPro" id="IPR050311">
    <property type="entry name" value="ORC1/CDC6"/>
</dbReference>
<dbReference type="GO" id="GO:0005524">
    <property type="term" value="F:ATP binding"/>
    <property type="evidence" value="ECO:0007669"/>
    <property type="project" value="UniProtKB-UniRule"/>
</dbReference>
<dbReference type="HAMAP" id="MF_01407">
    <property type="entry name" value="ORC1_type_DNA_replic_protein"/>
    <property type="match status" value="1"/>
</dbReference>
<dbReference type="GO" id="GO:0006260">
    <property type="term" value="P:DNA replication"/>
    <property type="evidence" value="ECO:0007669"/>
    <property type="project" value="UniProtKB-UniRule"/>
</dbReference>
<feature type="domain" description="Cdc6 C-terminal" evidence="7">
    <location>
        <begin position="308"/>
        <end position="391"/>
    </location>
</feature>
<gene>
    <name evidence="8" type="ORF">EIK79_14940</name>
</gene>
<dbReference type="OrthoDB" id="195574at2157"/>
<dbReference type="Gene3D" id="3.40.50.300">
    <property type="entry name" value="P-loop containing nucleotide triphosphate hydrolases"/>
    <property type="match status" value="1"/>
</dbReference>
<name>A0A3P3R836_9EURY</name>
<dbReference type="PANTHER" id="PTHR10763">
    <property type="entry name" value="CELL DIVISION CONTROL PROTEIN 6-RELATED"/>
    <property type="match status" value="1"/>
</dbReference>
<feature type="binding site" evidence="5">
    <location>
        <begin position="62"/>
        <end position="66"/>
    </location>
    <ligand>
        <name>ATP</name>
        <dbReference type="ChEBI" id="CHEBI:30616"/>
    </ligand>
</feature>
<dbReference type="InterPro" id="IPR036388">
    <property type="entry name" value="WH-like_DNA-bd_sf"/>
</dbReference>
<dbReference type="Pfam" id="PF13401">
    <property type="entry name" value="AAA_22"/>
    <property type="match status" value="1"/>
</dbReference>
<dbReference type="Pfam" id="PF22703">
    <property type="entry name" value="Cdc6_lid"/>
    <property type="match status" value="1"/>
</dbReference>
<sequence>MGLEPFTPGDSIFENEDILRDSHQPETLLEREDELREYQSSLQPVINGARPRNIFLYGQTGVGKTVATDMVIDRLQTDQKKIDNLDVHSINIICKNLTSSYQVAVKLVNQFRPKDQRLPSTGYPPDTVYEFLWDHLKEIDATHVLFILDEIDAVGKDDNILYELPRCNDNGNVPPEITKVGVIGISNNFTFREQLSARVTDSLCDEEIHFPPYDSDQLRSILHQRAERAFISGVLEDDVVPLAAAIAGQESGSARQALKLLFKAGDLARGDNAKAVTESHMREAEPLIKEGKIKSELQSLPAQSHITLYALLRLHEKDNLPAKTGEIYDEYEKAASHFQTQKKTDRTIRNRLNQLNLKGFLTVDEKNMGSRGGSYYVYQFGVRPELIQNVLENIDRVEV</sequence>
<reference evidence="8 9" key="1">
    <citation type="submission" date="2018-11" db="EMBL/GenBank/DDBJ databases">
        <title>Taxonoimc description of Halomarina strain SPP-AMP-1.</title>
        <authorList>
            <person name="Pal Y."/>
            <person name="Srinivasana K."/>
            <person name="Verma A."/>
            <person name="Kumar P."/>
        </authorList>
    </citation>
    <scope>NUCLEOTIDE SEQUENCE [LARGE SCALE GENOMIC DNA]</scope>
    <source>
        <strain evidence="8 9">SPP-AMP-1</strain>
    </source>
</reference>
<dbReference type="Gene3D" id="1.10.10.10">
    <property type="entry name" value="Winged helix-like DNA-binding domain superfamily/Winged helix DNA-binding domain"/>
    <property type="match status" value="1"/>
</dbReference>
<dbReference type="SMART" id="SM00382">
    <property type="entry name" value="AAA"/>
    <property type="match status" value="1"/>
</dbReference>
<dbReference type="CDD" id="cd08768">
    <property type="entry name" value="Cdc6_C"/>
    <property type="match status" value="1"/>
</dbReference>
<keyword evidence="3 5" id="KW-0547">Nucleotide-binding</keyword>
<dbReference type="SUPFAM" id="SSF46785">
    <property type="entry name" value="Winged helix' DNA-binding domain"/>
    <property type="match status" value="1"/>
</dbReference>
<feature type="binding site" evidence="5">
    <location>
        <position position="225"/>
    </location>
    <ligand>
        <name>ATP</name>
        <dbReference type="ChEBI" id="CHEBI:30616"/>
    </ligand>
</feature>
<proteinExistence type="inferred from homology"/>
<comment type="caution">
    <text evidence="8">The sequence shown here is derived from an EMBL/GenBank/DDBJ whole genome shotgun (WGS) entry which is preliminary data.</text>
</comment>
<evidence type="ECO:0000256" key="2">
    <source>
        <dbReference type="ARBA" id="ARBA00022705"/>
    </source>
</evidence>
<organism evidence="8 9">
    <name type="scientific">Halocatena pleomorpha</name>
    <dbReference type="NCBI Taxonomy" id="1785090"/>
    <lineage>
        <taxon>Archaea</taxon>
        <taxon>Methanobacteriati</taxon>
        <taxon>Methanobacteriota</taxon>
        <taxon>Stenosarchaea group</taxon>
        <taxon>Halobacteria</taxon>
        <taxon>Halobacteriales</taxon>
        <taxon>Natronomonadaceae</taxon>
        <taxon>Halocatena</taxon>
    </lineage>
</organism>
<dbReference type="EMBL" id="RRCH01000033">
    <property type="protein sequence ID" value="RRJ28703.1"/>
    <property type="molecule type" value="Genomic_DNA"/>
</dbReference>
<comment type="function">
    <text evidence="5">Involved in regulation of DNA replication.</text>
</comment>
<dbReference type="RefSeq" id="WP_124956104.1">
    <property type="nucleotide sequence ID" value="NZ_RRCH01000033.1"/>
</dbReference>
<dbReference type="InterPro" id="IPR027417">
    <property type="entry name" value="P-loop_NTPase"/>
</dbReference>